<reference evidence="2 3" key="1">
    <citation type="journal article" date="2020" name="Microorganisms">
        <title>Simultaneous Genome Sequencing of Prosthecochloris ethylica and Desulfuromonas acetoxidans within a Syntrophic Mixture Reveals Unique Pili and Protein Interactions.</title>
        <authorList>
            <person name="Kyndt J.A."/>
            <person name="Van Beeumen J.J."/>
            <person name="Meyer T.E."/>
        </authorList>
    </citation>
    <scope>NUCLEOTIDE SEQUENCE [LARGE SCALE GENOMIC DNA]</scope>
    <source>
        <strain evidence="2 3">N3</strain>
    </source>
</reference>
<feature type="domain" description="PAS" evidence="1">
    <location>
        <begin position="102"/>
        <end position="168"/>
    </location>
</feature>
<dbReference type="SUPFAM" id="SSF55785">
    <property type="entry name" value="PYP-like sensor domain (PAS domain)"/>
    <property type="match status" value="1"/>
</dbReference>
<dbReference type="InterPro" id="IPR035965">
    <property type="entry name" value="PAS-like_dom_sf"/>
</dbReference>
<sequence>MDIYKDFNFRLREYILKKHGSVSAFCRAAGIKYPAQMTPYLKGESIPGKKMLEKLANDGADIDWIMHGKRHRTLAGMGTRLMTSGYKVEMEQIMRRMRLLCQQMDEALSASFDAYAVLSGDLVLEEFTSSFEKFLGYAPGALKGTLFTALIHPDERKSVREQMISDNGNGAASDLSCRMQAADGSYVPVDWCFYCNCGMSNDRKEYVVLASMADDAS</sequence>
<comment type="caution">
    <text evidence="2">The sequence shown here is derived from an EMBL/GenBank/DDBJ whole genome shotgun (WGS) entry which is preliminary data.</text>
</comment>
<dbReference type="InterPro" id="IPR001387">
    <property type="entry name" value="Cro/C1-type_HTH"/>
</dbReference>
<proteinExistence type="predicted"/>
<keyword evidence="3" id="KW-1185">Reference proteome</keyword>
<evidence type="ECO:0000259" key="1">
    <source>
        <dbReference type="SMART" id="SM00091"/>
    </source>
</evidence>
<dbReference type="CDD" id="cd00130">
    <property type="entry name" value="PAS"/>
    <property type="match status" value="1"/>
</dbReference>
<accession>A0ABR9XU67</accession>
<dbReference type="InterPro" id="IPR013655">
    <property type="entry name" value="PAS_fold_3"/>
</dbReference>
<dbReference type="RefSeq" id="WP_175187168.1">
    <property type="nucleotide sequence ID" value="NZ_JABVZQ010000005.1"/>
</dbReference>
<gene>
    <name evidence="2" type="ORF">INT08_10320</name>
</gene>
<evidence type="ECO:0000313" key="2">
    <source>
        <dbReference type="EMBL" id="MBF0637563.1"/>
    </source>
</evidence>
<dbReference type="Gene3D" id="3.30.450.20">
    <property type="entry name" value="PAS domain"/>
    <property type="match status" value="1"/>
</dbReference>
<dbReference type="EMBL" id="JADGII010000026">
    <property type="protein sequence ID" value="MBF0637563.1"/>
    <property type="molecule type" value="Genomic_DNA"/>
</dbReference>
<dbReference type="InterPro" id="IPR000014">
    <property type="entry name" value="PAS"/>
</dbReference>
<name>A0ABR9XU67_9CHLB</name>
<dbReference type="CDD" id="cd00093">
    <property type="entry name" value="HTH_XRE"/>
    <property type="match status" value="1"/>
</dbReference>
<organism evidence="2 3">
    <name type="scientific">Prosthecochloris ethylica</name>
    <dbReference type="NCBI Taxonomy" id="2743976"/>
    <lineage>
        <taxon>Bacteria</taxon>
        <taxon>Pseudomonadati</taxon>
        <taxon>Chlorobiota</taxon>
        <taxon>Chlorobiia</taxon>
        <taxon>Chlorobiales</taxon>
        <taxon>Chlorobiaceae</taxon>
        <taxon>Prosthecochloris</taxon>
    </lineage>
</organism>
<dbReference type="Pfam" id="PF08447">
    <property type="entry name" value="PAS_3"/>
    <property type="match status" value="1"/>
</dbReference>
<dbReference type="Proteomes" id="UP000619838">
    <property type="component" value="Unassembled WGS sequence"/>
</dbReference>
<protein>
    <submittedName>
        <fullName evidence="2">PAS domain-containing protein</fullName>
    </submittedName>
</protein>
<dbReference type="SMART" id="SM00091">
    <property type="entry name" value="PAS"/>
    <property type="match status" value="1"/>
</dbReference>
<evidence type="ECO:0000313" key="3">
    <source>
        <dbReference type="Proteomes" id="UP000619838"/>
    </source>
</evidence>